<dbReference type="AlphaFoldDB" id="A0A284VUL1"/>
<gene>
    <name evidence="2" type="ORF">MNV_920024</name>
</gene>
<dbReference type="Pfam" id="PF24318">
    <property type="entry name" value="DUF7490"/>
    <property type="match status" value="2"/>
</dbReference>
<protein>
    <recommendedName>
        <fullName evidence="1">DUF7490 domain-containing protein</fullName>
    </recommendedName>
</protein>
<evidence type="ECO:0000313" key="3">
    <source>
        <dbReference type="Proteomes" id="UP000218615"/>
    </source>
</evidence>
<evidence type="ECO:0000313" key="2">
    <source>
        <dbReference type="EMBL" id="SNQ62857.1"/>
    </source>
</evidence>
<feature type="domain" description="DUF7490" evidence="1">
    <location>
        <begin position="160"/>
        <end position="255"/>
    </location>
</feature>
<name>A0A284VUL1_9EURY</name>
<proteinExistence type="predicted"/>
<keyword evidence="3" id="KW-1185">Reference proteome</keyword>
<organism evidence="2 3">
    <name type="scientific">Candidatus Methanoperedens nitratireducens</name>
    <dbReference type="NCBI Taxonomy" id="1392998"/>
    <lineage>
        <taxon>Archaea</taxon>
        <taxon>Methanobacteriati</taxon>
        <taxon>Methanobacteriota</taxon>
        <taxon>Stenosarchaea group</taxon>
        <taxon>Methanomicrobia</taxon>
        <taxon>Methanosarcinales</taxon>
        <taxon>ANME-2 cluster</taxon>
        <taxon>Candidatus Methanoperedentaceae</taxon>
        <taxon>Candidatus Methanoperedens</taxon>
    </lineage>
</organism>
<feature type="domain" description="DUF7490" evidence="1">
    <location>
        <begin position="45"/>
        <end position="147"/>
    </location>
</feature>
<dbReference type="InterPro" id="IPR055913">
    <property type="entry name" value="DUF7490"/>
</dbReference>
<sequence>MGMKSSRLLAILLVSVLVLSFVIILVKEDVLIQEPDYRPPSQLLIREVDVKPAEVTSALVEVNVTAYINHEGGKTKNASMLIRAISSDTGLLAAQASAPIPETEPGKTLAVSQHLKVERNGGYELRLLLFDNGSIRDSGSVNLRGLNVITPTSRRSGIVLNNIDFTVSGVSAGRVTITPDIYLENRGTEASENLKLIIKARQADSNLLADKTSSETGVIPSEATAVKSVKLEVPDQYNYMVVVELWKGDIMINSWEKPVLLAPTKTIPKESEEKKVNIEVSKFVREGVPAGVPSYPEAAQTSTPKEPGFESLGAIIALMLVIILKRRS</sequence>
<evidence type="ECO:0000259" key="1">
    <source>
        <dbReference type="Pfam" id="PF24318"/>
    </source>
</evidence>
<dbReference type="Proteomes" id="UP000218615">
    <property type="component" value="Unassembled WGS sequence"/>
</dbReference>
<accession>A0A284VUL1</accession>
<dbReference type="EMBL" id="FZMP01000243">
    <property type="protein sequence ID" value="SNQ62857.1"/>
    <property type="molecule type" value="Genomic_DNA"/>
</dbReference>
<reference evidence="3" key="1">
    <citation type="submission" date="2017-06" db="EMBL/GenBank/DDBJ databases">
        <authorList>
            <person name="Cremers G."/>
        </authorList>
    </citation>
    <scope>NUCLEOTIDE SEQUENCE [LARGE SCALE GENOMIC DNA]</scope>
</reference>